<feature type="domain" description="T4 y05I-like putative transcription factor C-terminal" evidence="1">
    <location>
        <begin position="19"/>
        <end position="96"/>
    </location>
</feature>
<evidence type="ECO:0000313" key="3">
    <source>
        <dbReference type="Proteomes" id="UP000464441"/>
    </source>
</evidence>
<evidence type="ECO:0000259" key="1">
    <source>
        <dbReference type="Pfam" id="PF24448"/>
    </source>
</evidence>
<dbReference type="Pfam" id="PF24448">
    <property type="entry name" value="T4_y05I_C"/>
    <property type="match status" value="1"/>
</dbReference>
<protein>
    <recommendedName>
        <fullName evidence="1">T4 y05I-like putative transcription factor C-terminal domain-containing protein</fullName>
    </recommendedName>
</protein>
<dbReference type="InterPro" id="IPR057820">
    <property type="entry name" value="T4_y05I_C"/>
</dbReference>
<name>A0A6B9LRG1_9CAUD</name>
<sequence length="98" mass="11170">MLWYSIPTQTNEENKMSLLKWQYPTSSSAAKIESDFPGESDTDLSVFPTSNFAELNCDVIHVKQFDEKEDELNWVTFTKAEAQALVAYLNSVIPTMDK</sequence>
<dbReference type="Proteomes" id="UP000464441">
    <property type="component" value="Genome"/>
</dbReference>
<dbReference type="EMBL" id="MN395284">
    <property type="protein sequence ID" value="QHB49442.1"/>
    <property type="molecule type" value="Genomic_DNA"/>
</dbReference>
<organism evidence="2 3">
    <name type="scientific">Klebsiella phage PhiKpNIH-6</name>
    <dbReference type="NCBI Taxonomy" id="2689112"/>
    <lineage>
        <taxon>Viruses</taxon>
        <taxon>Duplodnaviria</taxon>
        <taxon>Heunggongvirae</taxon>
        <taxon>Uroviricota</taxon>
        <taxon>Caudoviricetes</taxon>
        <taxon>Marfavirus</taxon>
        <taxon>Marfavirus F48</taxon>
    </lineage>
</organism>
<accession>A0A6B9LRG1</accession>
<evidence type="ECO:0000313" key="2">
    <source>
        <dbReference type="EMBL" id="QHB49442.1"/>
    </source>
</evidence>
<proteinExistence type="predicted"/>
<reference evidence="2 3" key="1">
    <citation type="submission" date="2019-08" db="EMBL/GenBank/DDBJ databases">
        <title>Phage resistance in multidrug-resistant Klebsiella pneumoniae ST258 evolves via diverse mutations that culminate in impaired adsorption.</title>
        <authorList>
            <person name="Hesse S.E."/>
            <person name="Rajaure M."/>
            <person name="Wall E.A."/>
            <person name="Bliskovsky V.V."/>
            <person name="Gottesman S."/>
            <person name="Adhya S."/>
        </authorList>
    </citation>
    <scope>NUCLEOTIDE SEQUENCE [LARGE SCALE GENOMIC DNA]</scope>
</reference>